<keyword evidence="8" id="KW-0963">Cytoplasm</keyword>
<comment type="function">
    <text evidence="8">Single strand-specific metallo-endoribonuclease involved in late-stage 70S ribosome quality control and in maturation of the 3' terminus of the 16S rRNA.</text>
</comment>
<comment type="cofactor">
    <cofactor evidence="8">
        <name>Zn(2+)</name>
        <dbReference type="ChEBI" id="CHEBI:29105"/>
    </cofactor>
    <text evidence="8">Binds 1 zinc ion.</text>
</comment>
<dbReference type="GO" id="GO:0006364">
    <property type="term" value="P:rRNA processing"/>
    <property type="evidence" value="ECO:0007669"/>
    <property type="project" value="UniProtKB-UniRule"/>
</dbReference>
<dbReference type="GO" id="GO:0008270">
    <property type="term" value="F:zinc ion binding"/>
    <property type="evidence" value="ECO:0007669"/>
    <property type="project" value="UniProtKB-UniRule"/>
</dbReference>
<dbReference type="PROSITE" id="PS01306">
    <property type="entry name" value="UPF0054"/>
    <property type="match status" value="1"/>
</dbReference>
<dbReference type="EC" id="3.1.-.-" evidence="8"/>
<evidence type="ECO:0000256" key="2">
    <source>
        <dbReference type="ARBA" id="ARBA00022517"/>
    </source>
</evidence>
<dbReference type="PANTHER" id="PTHR46986">
    <property type="entry name" value="ENDORIBONUCLEASE YBEY, CHLOROPLASTIC"/>
    <property type="match status" value="1"/>
</dbReference>
<evidence type="ECO:0000313" key="10">
    <source>
        <dbReference type="Proteomes" id="UP000050956"/>
    </source>
</evidence>
<reference evidence="9 10" key="1">
    <citation type="submission" date="2015-05" db="EMBL/GenBank/DDBJ databases">
        <title>Genome sequencing and analysis of members of genus Stenotrophomonas.</title>
        <authorList>
            <person name="Patil P.P."/>
            <person name="Midha S."/>
            <person name="Patil P.B."/>
        </authorList>
    </citation>
    <scope>NUCLEOTIDE SEQUENCE [LARGE SCALE GENOMIC DNA]</scope>
    <source>
        <strain evidence="9 10">DSM 24757</strain>
    </source>
</reference>
<keyword evidence="10" id="KW-1185">Reference proteome</keyword>
<dbReference type="GO" id="GO:0004521">
    <property type="term" value="F:RNA endonuclease activity"/>
    <property type="evidence" value="ECO:0007669"/>
    <property type="project" value="UniProtKB-UniRule"/>
</dbReference>
<dbReference type="Proteomes" id="UP000050956">
    <property type="component" value="Unassembled WGS sequence"/>
</dbReference>
<dbReference type="InterPro" id="IPR020549">
    <property type="entry name" value="YbeY_CS"/>
</dbReference>
<dbReference type="InterPro" id="IPR002036">
    <property type="entry name" value="YbeY"/>
</dbReference>
<protein>
    <recommendedName>
        <fullName evidence="8">Endoribonuclease YbeY</fullName>
        <ecNumber evidence="8">3.1.-.-</ecNumber>
    </recommendedName>
</protein>
<keyword evidence="5 8" id="KW-0255">Endonuclease</keyword>
<keyword evidence="3 8" id="KW-0540">Nuclease</keyword>
<dbReference type="Pfam" id="PF02130">
    <property type="entry name" value="YbeY"/>
    <property type="match status" value="1"/>
</dbReference>
<evidence type="ECO:0000256" key="8">
    <source>
        <dbReference type="HAMAP-Rule" id="MF_00009"/>
    </source>
</evidence>
<keyword evidence="6 8" id="KW-0378">Hydrolase</keyword>
<evidence type="ECO:0000256" key="6">
    <source>
        <dbReference type="ARBA" id="ARBA00022801"/>
    </source>
</evidence>
<keyword evidence="4 8" id="KW-0479">Metal-binding</keyword>
<evidence type="ECO:0000313" key="9">
    <source>
        <dbReference type="EMBL" id="KRG76215.1"/>
    </source>
</evidence>
<dbReference type="Gene3D" id="3.40.390.30">
    <property type="entry name" value="Metalloproteases ('zincins'), catalytic domain"/>
    <property type="match status" value="1"/>
</dbReference>
<accession>A0A0R0DD61</accession>
<evidence type="ECO:0000256" key="5">
    <source>
        <dbReference type="ARBA" id="ARBA00022759"/>
    </source>
</evidence>
<gene>
    <name evidence="8" type="primary">ybeY</name>
    <name evidence="9" type="ORF">ABB30_10460</name>
</gene>
<dbReference type="HAMAP" id="MF_00009">
    <property type="entry name" value="Endoribonucl_YbeY"/>
    <property type="match status" value="1"/>
</dbReference>
<evidence type="ECO:0000256" key="1">
    <source>
        <dbReference type="ARBA" id="ARBA00010875"/>
    </source>
</evidence>
<dbReference type="PANTHER" id="PTHR46986:SF1">
    <property type="entry name" value="ENDORIBONUCLEASE YBEY, CHLOROPLASTIC"/>
    <property type="match status" value="1"/>
</dbReference>
<dbReference type="GO" id="GO:0005737">
    <property type="term" value="C:cytoplasm"/>
    <property type="evidence" value="ECO:0007669"/>
    <property type="project" value="UniProtKB-SubCell"/>
</dbReference>
<dbReference type="OrthoDB" id="9807740at2"/>
<feature type="binding site" evidence="8">
    <location>
        <position position="131"/>
    </location>
    <ligand>
        <name>Zn(2+)</name>
        <dbReference type="ChEBI" id="CHEBI:29105"/>
        <note>catalytic</note>
    </ligand>
</feature>
<dbReference type="GO" id="GO:0004222">
    <property type="term" value="F:metalloendopeptidase activity"/>
    <property type="evidence" value="ECO:0007669"/>
    <property type="project" value="InterPro"/>
</dbReference>
<evidence type="ECO:0000256" key="7">
    <source>
        <dbReference type="ARBA" id="ARBA00022833"/>
    </source>
</evidence>
<dbReference type="PATRIC" id="fig|336566.3.peg.1511"/>
<organism evidence="9 10">
    <name type="scientific">Stenotrophomonas ginsengisoli</name>
    <dbReference type="NCBI Taxonomy" id="336566"/>
    <lineage>
        <taxon>Bacteria</taxon>
        <taxon>Pseudomonadati</taxon>
        <taxon>Pseudomonadota</taxon>
        <taxon>Gammaproteobacteria</taxon>
        <taxon>Lysobacterales</taxon>
        <taxon>Lysobacteraceae</taxon>
        <taxon>Stenotrophomonas</taxon>
    </lineage>
</organism>
<comment type="similarity">
    <text evidence="1 8">Belongs to the endoribonuclease YbeY family.</text>
</comment>
<dbReference type="NCBIfam" id="TIGR00043">
    <property type="entry name" value="rRNA maturation RNase YbeY"/>
    <property type="match status" value="1"/>
</dbReference>
<feature type="binding site" evidence="8">
    <location>
        <position position="125"/>
    </location>
    <ligand>
        <name>Zn(2+)</name>
        <dbReference type="ChEBI" id="CHEBI:29105"/>
        <note>catalytic</note>
    </ligand>
</feature>
<evidence type="ECO:0000256" key="4">
    <source>
        <dbReference type="ARBA" id="ARBA00022723"/>
    </source>
</evidence>
<comment type="subcellular location">
    <subcellularLocation>
        <location evidence="8">Cytoplasm</location>
    </subcellularLocation>
</comment>
<dbReference type="SUPFAM" id="SSF55486">
    <property type="entry name" value="Metalloproteases ('zincins'), catalytic domain"/>
    <property type="match status" value="1"/>
</dbReference>
<sequence>MSTPSLELALGYALPRTGLPTRPQFRKWVLAALSGAGRRFDSEVAIQIVDAAEGQAMNLQYRGKDYATNVLSFPADVPEGLPEDFDFPQLGDLVICAPVVAREAAEQGKALNDHYAHLTVHGVLHLLGFDHIEDEEAEEMEALERAILASLDIADPYAGER</sequence>
<keyword evidence="7 8" id="KW-0862">Zinc</keyword>
<dbReference type="RefSeq" id="WP_057638239.1">
    <property type="nucleotide sequence ID" value="NZ_LDJM01000025.1"/>
</dbReference>
<evidence type="ECO:0000256" key="3">
    <source>
        <dbReference type="ARBA" id="ARBA00022722"/>
    </source>
</evidence>
<keyword evidence="8" id="KW-0698">rRNA processing</keyword>
<dbReference type="EMBL" id="LDJM01000025">
    <property type="protein sequence ID" value="KRG76215.1"/>
    <property type="molecule type" value="Genomic_DNA"/>
</dbReference>
<dbReference type="AlphaFoldDB" id="A0A0R0DD61"/>
<dbReference type="InterPro" id="IPR023091">
    <property type="entry name" value="MetalPrtase_cat_dom_sf_prd"/>
</dbReference>
<keyword evidence="2 8" id="KW-0690">Ribosome biogenesis</keyword>
<name>A0A0R0DD61_9GAMM</name>
<comment type="caution">
    <text evidence="9">The sequence shown here is derived from an EMBL/GenBank/DDBJ whole genome shotgun (WGS) entry which is preliminary data.</text>
</comment>
<feature type="binding site" evidence="8">
    <location>
        <position position="121"/>
    </location>
    <ligand>
        <name>Zn(2+)</name>
        <dbReference type="ChEBI" id="CHEBI:29105"/>
        <note>catalytic</note>
    </ligand>
</feature>
<dbReference type="STRING" id="336566.ABB30_10460"/>
<proteinExistence type="inferred from homology"/>